<gene>
    <name evidence="4" type="ORF">OKJ99_42335</name>
</gene>
<evidence type="ECO:0000313" key="4">
    <source>
        <dbReference type="EMBL" id="MEB8344135.1"/>
    </source>
</evidence>
<keyword evidence="5" id="KW-1185">Reference proteome</keyword>
<evidence type="ECO:0000256" key="2">
    <source>
        <dbReference type="SAM" id="Phobius"/>
    </source>
</evidence>
<dbReference type="Proteomes" id="UP001354931">
    <property type="component" value="Unassembled WGS sequence"/>
</dbReference>
<proteinExistence type="predicted"/>
<keyword evidence="1" id="KW-0378">Hydrolase</keyword>
<dbReference type="InterPro" id="IPR001932">
    <property type="entry name" value="PPM-type_phosphatase-like_dom"/>
</dbReference>
<dbReference type="InterPro" id="IPR052016">
    <property type="entry name" value="Bact_Sigma-Reg"/>
</dbReference>
<reference evidence="4 5" key="1">
    <citation type="submission" date="2022-10" db="EMBL/GenBank/DDBJ databases">
        <authorList>
            <person name="Xie J."/>
            <person name="Shen N."/>
        </authorList>
    </citation>
    <scope>NUCLEOTIDE SEQUENCE [LARGE SCALE GENOMIC DNA]</scope>
    <source>
        <strain evidence="4 5">YIM65594</strain>
    </source>
</reference>
<sequence length="443" mass="47529">MTSRGSSGFYSSIRGAGPSDSRPTGGWRAVVLLVAVMALIITTLDVATPADFRARALLGLVPIMVALLAPVTVTAVVTGLLICVYVGLQAVAPLPTSGSWAVLGPLMIGTGGLLGVLIARRREEQRARVQALTDIAEATQRAVMRGLPERFEDLRIADFYQPAARAARVGGDWYDFQPSPYGVRAVLGDVSGKGLPAVSASAWLLGAFREAAYHEERIEEVARRLEIAMQRYSAWTRITNDEGLTDAFSTGLLLHFPPTAPEYLDVVNFGHEPPLVVTADGRVHTPDLPAGLPLGMGTLGAAAPGMARLPFGVGDTLILFTDGVTECRDEDGTFYPVRERLPRLLSSRGAQESPEALLRLLAEDLREHRYGPPSDDAAITVIRRTAQRAPYVNEADAELYAYRPKEPADTADTAVRGAVAQYATDMRFLECASRSISSTKASA</sequence>
<feature type="transmembrane region" description="Helical" evidence="2">
    <location>
        <begin position="56"/>
        <end position="88"/>
    </location>
</feature>
<dbReference type="SMART" id="SM00331">
    <property type="entry name" value="PP2C_SIG"/>
    <property type="match status" value="1"/>
</dbReference>
<dbReference type="PANTHER" id="PTHR43156">
    <property type="entry name" value="STAGE II SPORULATION PROTEIN E-RELATED"/>
    <property type="match status" value="1"/>
</dbReference>
<dbReference type="Pfam" id="PF07228">
    <property type="entry name" value="SpoIIE"/>
    <property type="match status" value="1"/>
</dbReference>
<accession>A0ABU6FJB1</accession>
<feature type="transmembrane region" description="Helical" evidence="2">
    <location>
        <begin position="100"/>
        <end position="119"/>
    </location>
</feature>
<organism evidence="4 5">
    <name type="scientific">Streptomyces endophyticus</name>
    <dbReference type="NCBI Taxonomy" id="714166"/>
    <lineage>
        <taxon>Bacteria</taxon>
        <taxon>Bacillati</taxon>
        <taxon>Actinomycetota</taxon>
        <taxon>Actinomycetes</taxon>
        <taxon>Kitasatosporales</taxon>
        <taxon>Streptomycetaceae</taxon>
        <taxon>Streptomyces</taxon>
    </lineage>
</organism>
<dbReference type="EMBL" id="JAOZYC010000207">
    <property type="protein sequence ID" value="MEB8344135.1"/>
    <property type="molecule type" value="Genomic_DNA"/>
</dbReference>
<protein>
    <submittedName>
        <fullName evidence="4">Serine/threonine-protein phosphatase</fullName>
    </submittedName>
</protein>
<keyword evidence="2" id="KW-1133">Transmembrane helix</keyword>
<dbReference type="InterPro" id="IPR036457">
    <property type="entry name" value="PPM-type-like_dom_sf"/>
</dbReference>
<dbReference type="PANTHER" id="PTHR43156:SF2">
    <property type="entry name" value="STAGE II SPORULATION PROTEIN E"/>
    <property type="match status" value="1"/>
</dbReference>
<evidence type="ECO:0000256" key="1">
    <source>
        <dbReference type="ARBA" id="ARBA00022801"/>
    </source>
</evidence>
<evidence type="ECO:0000313" key="5">
    <source>
        <dbReference type="Proteomes" id="UP001354931"/>
    </source>
</evidence>
<dbReference type="SUPFAM" id="SSF81606">
    <property type="entry name" value="PP2C-like"/>
    <property type="match status" value="1"/>
</dbReference>
<keyword evidence="2" id="KW-0472">Membrane</keyword>
<feature type="domain" description="PPM-type phosphatase" evidence="3">
    <location>
        <begin position="154"/>
        <end position="384"/>
    </location>
</feature>
<comment type="caution">
    <text evidence="4">The sequence shown here is derived from an EMBL/GenBank/DDBJ whole genome shotgun (WGS) entry which is preliminary data.</text>
</comment>
<dbReference type="Gene3D" id="3.60.40.10">
    <property type="entry name" value="PPM-type phosphatase domain"/>
    <property type="match status" value="1"/>
</dbReference>
<name>A0ABU6FJB1_9ACTN</name>
<feature type="transmembrane region" description="Helical" evidence="2">
    <location>
        <begin position="25"/>
        <end position="44"/>
    </location>
</feature>
<keyword evidence="2" id="KW-0812">Transmembrane</keyword>
<dbReference type="RefSeq" id="WP_326023978.1">
    <property type="nucleotide sequence ID" value="NZ_JAOZYC010000207.1"/>
</dbReference>
<evidence type="ECO:0000259" key="3">
    <source>
        <dbReference type="SMART" id="SM00331"/>
    </source>
</evidence>